<evidence type="ECO:0000256" key="1">
    <source>
        <dbReference type="SAM" id="Coils"/>
    </source>
</evidence>
<feature type="compositionally biased region" description="Polar residues" evidence="2">
    <location>
        <begin position="493"/>
        <end position="506"/>
    </location>
</feature>
<feature type="compositionally biased region" description="Polar residues" evidence="2">
    <location>
        <begin position="448"/>
        <end position="465"/>
    </location>
</feature>
<dbReference type="OrthoDB" id="8446971at2759"/>
<organism evidence="3 4">
    <name type="scientific">Astyanax mexicanus</name>
    <name type="common">Blind cave fish</name>
    <name type="synonym">Astyanax fasciatus mexicanus</name>
    <dbReference type="NCBI Taxonomy" id="7994"/>
    <lineage>
        <taxon>Eukaryota</taxon>
        <taxon>Metazoa</taxon>
        <taxon>Chordata</taxon>
        <taxon>Craniata</taxon>
        <taxon>Vertebrata</taxon>
        <taxon>Euteleostomi</taxon>
        <taxon>Actinopterygii</taxon>
        <taxon>Neopterygii</taxon>
        <taxon>Teleostei</taxon>
        <taxon>Ostariophysi</taxon>
        <taxon>Characiformes</taxon>
        <taxon>Characoidei</taxon>
        <taxon>Acestrorhamphidae</taxon>
        <taxon>Acestrorhamphinae</taxon>
        <taxon>Astyanax</taxon>
    </lineage>
</organism>
<name>A0A8T2ML98_ASTMX</name>
<sequence>MRKRGHSEEDCSKRPQKRKSTVNMSGWWPWSNTEDASTSQGKLKFRRSGDESQHRLATEFIKQLTEKIPSLTEVSAEEEKEDIFLVFSPNGTNRNLPETKPSVRVVLRDIYPEDSELDSSSSSSSSSQGKNTLTVEFWSQDGISIPDLDTVSEWINSQKQQLIPDSSVVQPAAQPGGEKFLRCVSGNTLGSDDGFIRKLKEGIPGLKEEFNVENCDFILVFCPVVSRAGTDIQAALKKLQTLSESKHTVLVVLHHTFNPELIVPDSSRRVNRENTLTVDCLFHEDRGLLQCYRNQEALDKVTQWIKPPETLGIIQQWNNPLSSIWNMVPNITSCNRSADPKQQEDSSLKLAKAAAAAAKKAAQLEDVNKELTENLQKKDSLLQDLHKTLSLMLYNTNPKHLEDEQHANLLKNLEDCHLTDPIKKHVNEIEQELNETLARVKITDEKTPTNNETLSSPSPPNTSEDTLIFSVKETEEGFLSVEILYKESENTEKNNLTDQNTQNTPNRLIEPSEM</sequence>
<reference evidence="3 4" key="1">
    <citation type="submission" date="2021-07" db="EMBL/GenBank/DDBJ databases">
        <authorList>
            <person name="Imarazene B."/>
            <person name="Zahm M."/>
            <person name="Klopp C."/>
            <person name="Cabau C."/>
            <person name="Beille S."/>
            <person name="Jouanno E."/>
            <person name="Castinel A."/>
            <person name="Lluch J."/>
            <person name="Gil L."/>
            <person name="Kuchtly C."/>
            <person name="Lopez Roques C."/>
            <person name="Donnadieu C."/>
            <person name="Parrinello H."/>
            <person name="Journot L."/>
            <person name="Du K."/>
            <person name="Schartl M."/>
            <person name="Retaux S."/>
            <person name="Guiguen Y."/>
        </authorList>
    </citation>
    <scope>NUCLEOTIDE SEQUENCE [LARGE SCALE GENOMIC DNA]</scope>
    <source>
        <strain evidence="3">Pach_M1</strain>
        <tissue evidence="3">Testis</tissue>
    </source>
</reference>
<feature type="coiled-coil region" evidence="1">
    <location>
        <begin position="350"/>
        <end position="388"/>
    </location>
</feature>
<feature type="compositionally biased region" description="Polar residues" evidence="2">
    <location>
        <begin position="30"/>
        <end position="41"/>
    </location>
</feature>
<feature type="compositionally biased region" description="Basic and acidic residues" evidence="2">
    <location>
        <begin position="1"/>
        <end position="13"/>
    </location>
</feature>
<feature type="region of interest" description="Disordered" evidence="2">
    <location>
        <begin position="490"/>
        <end position="514"/>
    </location>
</feature>
<protein>
    <submittedName>
        <fullName evidence="3">Uncharacterized protein</fullName>
    </submittedName>
</protein>
<proteinExistence type="predicted"/>
<dbReference type="PANTHER" id="PTHR34488">
    <property type="entry name" value="SI:CH211-245H14.1-RELATED"/>
    <property type="match status" value="1"/>
</dbReference>
<evidence type="ECO:0000256" key="2">
    <source>
        <dbReference type="SAM" id="MobiDB-lite"/>
    </source>
</evidence>
<dbReference type="PANTHER" id="PTHR34488:SF1">
    <property type="entry name" value="SI:CH211-245H14.1-RELATED"/>
    <property type="match status" value="1"/>
</dbReference>
<dbReference type="Proteomes" id="UP000752171">
    <property type="component" value="Unassembled WGS sequence"/>
</dbReference>
<keyword evidence="1" id="KW-0175">Coiled coil</keyword>
<dbReference type="AlphaFoldDB" id="A0A8T2ML98"/>
<evidence type="ECO:0000313" key="3">
    <source>
        <dbReference type="EMBL" id="KAG9281511.1"/>
    </source>
</evidence>
<dbReference type="EMBL" id="JAICCE010000001">
    <property type="protein sequence ID" value="KAG9281511.1"/>
    <property type="molecule type" value="Genomic_DNA"/>
</dbReference>
<feature type="region of interest" description="Disordered" evidence="2">
    <location>
        <begin position="441"/>
        <end position="465"/>
    </location>
</feature>
<evidence type="ECO:0000313" key="4">
    <source>
        <dbReference type="Proteomes" id="UP000752171"/>
    </source>
</evidence>
<gene>
    <name evidence="3" type="ORF">AMEX_G20</name>
</gene>
<accession>A0A8T2ML98</accession>
<feature type="region of interest" description="Disordered" evidence="2">
    <location>
        <begin position="1"/>
        <end position="53"/>
    </location>
</feature>
<comment type="caution">
    <text evidence="3">The sequence shown here is derived from an EMBL/GenBank/DDBJ whole genome shotgun (WGS) entry which is preliminary data.</text>
</comment>